<dbReference type="GO" id="GO:0003677">
    <property type="term" value="F:DNA binding"/>
    <property type="evidence" value="ECO:0007669"/>
    <property type="project" value="InterPro"/>
</dbReference>
<keyword evidence="4" id="KW-0548">Nucleotidyltransferase</keyword>
<keyword evidence="1" id="KW-0540">Nuclease</keyword>
<keyword evidence="4" id="KW-0808">Transferase</keyword>
<dbReference type="Pfam" id="PF01541">
    <property type="entry name" value="GIY-YIG"/>
    <property type="match status" value="1"/>
</dbReference>
<dbReference type="NCBIfam" id="NF005907">
    <property type="entry name" value="PRK07883.1-5"/>
    <property type="match status" value="1"/>
</dbReference>
<dbReference type="GO" id="GO:0006289">
    <property type="term" value="P:nucleotide-excision repair"/>
    <property type="evidence" value="ECO:0007669"/>
    <property type="project" value="InterPro"/>
</dbReference>
<feature type="compositionally biased region" description="Basic and acidic residues" evidence="2">
    <location>
        <begin position="7"/>
        <end position="23"/>
    </location>
</feature>
<dbReference type="GO" id="GO:0004527">
    <property type="term" value="F:exonuclease activity"/>
    <property type="evidence" value="ECO:0007669"/>
    <property type="project" value="UniProtKB-KW"/>
</dbReference>
<dbReference type="PROSITE" id="PS50164">
    <property type="entry name" value="GIY_YIG"/>
    <property type="match status" value="1"/>
</dbReference>
<evidence type="ECO:0000256" key="1">
    <source>
        <dbReference type="ARBA" id="ARBA00022839"/>
    </source>
</evidence>
<dbReference type="SUPFAM" id="SSF53098">
    <property type="entry name" value="Ribonuclease H-like"/>
    <property type="match status" value="1"/>
</dbReference>
<dbReference type="CDD" id="cd06127">
    <property type="entry name" value="DEDDh"/>
    <property type="match status" value="1"/>
</dbReference>
<dbReference type="GO" id="GO:0003887">
    <property type="term" value="F:DNA-directed DNA polymerase activity"/>
    <property type="evidence" value="ECO:0007669"/>
    <property type="project" value="UniProtKB-EC"/>
</dbReference>
<dbReference type="InterPro" id="IPR006054">
    <property type="entry name" value="DnaQ"/>
</dbReference>
<dbReference type="GO" id="GO:0006260">
    <property type="term" value="P:DNA replication"/>
    <property type="evidence" value="ECO:0007669"/>
    <property type="project" value="InterPro"/>
</dbReference>
<dbReference type="SUPFAM" id="SSF82771">
    <property type="entry name" value="GIY-YIG endonuclease"/>
    <property type="match status" value="1"/>
</dbReference>
<dbReference type="RefSeq" id="WP_244924540.1">
    <property type="nucleotide sequence ID" value="NZ_UYIO01000001.1"/>
</dbReference>
<dbReference type="EC" id="2.7.7.7" evidence="4"/>
<dbReference type="InterPro" id="IPR000305">
    <property type="entry name" value="GIY-YIG_endonuc"/>
</dbReference>
<dbReference type="InterPro" id="IPR035901">
    <property type="entry name" value="GIY-YIG_endonuc_sf"/>
</dbReference>
<keyword evidence="1" id="KW-0378">Hydrolase</keyword>
<name>A0A7Z9C8L9_9ACTO</name>
<organism evidence="4 5">
    <name type="scientific">Actinobaculum suis</name>
    <dbReference type="NCBI Taxonomy" id="1657"/>
    <lineage>
        <taxon>Bacteria</taxon>
        <taxon>Bacillati</taxon>
        <taxon>Actinomycetota</taxon>
        <taxon>Actinomycetes</taxon>
        <taxon>Actinomycetales</taxon>
        <taxon>Actinomycetaceae</taxon>
        <taxon>Actinobaculum</taxon>
    </lineage>
</organism>
<sequence length="668" mass="72106">MRTGRASRKDYLDLDPARIHREGAAPPAPEQLTFTDLGPELNEVTFIVVDLETTGNKPGLHAITEIGAVKTRGGETVSEFSTLVNPEVPVPAFIASLTGITTAMTVTAPKIAAALPAFLDFVDPDSRPVLVAHNARFDIGHLRGAAQVLGLDFPSLPVLDTLPLARRVFTREEVPNYKLGTLAGFCRATHSPSHRALADARATVDVLYTILGRLGPRGVTHIADLFAASNPVPAHRRRRAYLADGLPKGPGVYHFLGPRGEVLYVGTSKNVYKRVRQYFTAAETRGRMAEMVDLAQKVEAFPTATAVEAAVVELRHIEKYDPPYNRRSRRPNSQPWLVLDRKPRTGEPHIRVARGIPDADIENCLGPFFSGAAARRAKELICLEAGLREGGLQIPRATDFSDSPCTIPGHVPGSAPGQCVLPPRGTANPVEVASRRAAQILAGDVASVWEHHLALIRKLAAAENFEQAAIERDRLAALMGAARRREKLLPLWRSFRIIAARRRDSGWEIAVICWGRLTAASFCADAARPALPLASPQTGTRTNAAARPPAGTPADAAVRAQTSTAARAEPSTVTPAEPSTAARAQTRVPAADIPRQAQLLAQNAELVDRPERAAGLASSEETEILANWLADPRTRILEHIGTMPLGVPVQGAARFRLPANLRQLPRNK</sequence>
<dbReference type="EMBL" id="UYIO01000001">
    <property type="protein sequence ID" value="VDG76649.1"/>
    <property type="molecule type" value="Genomic_DNA"/>
</dbReference>
<evidence type="ECO:0000256" key="2">
    <source>
        <dbReference type="SAM" id="MobiDB-lite"/>
    </source>
</evidence>
<comment type="caution">
    <text evidence="4">The sequence shown here is derived from an EMBL/GenBank/DDBJ whole genome shotgun (WGS) entry which is preliminary data.</text>
</comment>
<dbReference type="Pfam" id="PF00929">
    <property type="entry name" value="RNase_T"/>
    <property type="match status" value="1"/>
</dbReference>
<dbReference type="InterPro" id="IPR013520">
    <property type="entry name" value="Ribonucl_H"/>
</dbReference>
<dbReference type="AlphaFoldDB" id="A0A7Z9C8L9"/>
<protein>
    <submittedName>
        <fullName evidence="4">DNA polymerase III subunit alpha, Gram-positive type</fullName>
        <ecNumber evidence="4">2.7.7.7</ecNumber>
    </submittedName>
</protein>
<dbReference type="GO" id="GO:0009380">
    <property type="term" value="C:excinuclease repair complex"/>
    <property type="evidence" value="ECO:0007669"/>
    <property type="project" value="TreeGrafter"/>
</dbReference>
<proteinExistence type="predicted"/>
<dbReference type="PANTHER" id="PTHR30562">
    <property type="entry name" value="UVRC/OXIDOREDUCTASE"/>
    <property type="match status" value="1"/>
</dbReference>
<dbReference type="Proteomes" id="UP000269974">
    <property type="component" value="Unassembled WGS sequence"/>
</dbReference>
<dbReference type="FunFam" id="3.30.420.10:FF:000045">
    <property type="entry name" value="3'-5' exonuclease DinG"/>
    <property type="match status" value="1"/>
</dbReference>
<dbReference type="InterPro" id="IPR047296">
    <property type="entry name" value="GIY-YIG_UvrC_Cho"/>
</dbReference>
<dbReference type="SMART" id="SM00465">
    <property type="entry name" value="GIYc"/>
    <property type="match status" value="1"/>
</dbReference>
<evidence type="ECO:0000313" key="5">
    <source>
        <dbReference type="Proteomes" id="UP000269974"/>
    </source>
</evidence>
<feature type="region of interest" description="Disordered" evidence="2">
    <location>
        <begin position="1"/>
        <end position="34"/>
    </location>
</feature>
<accession>A0A7Z9C8L9</accession>
<dbReference type="InterPro" id="IPR012337">
    <property type="entry name" value="RNaseH-like_sf"/>
</dbReference>
<dbReference type="NCBIfam" id="TIGR00573">
    <property type="entry name" value="dnaq"/>
    <property type="match status" value="1"/>
</dbReference>
<keyword evidence="1" id="KW-0269">Exonuclease</keyword>
<dbReference type="CDD" id="cd10434">
    <property type="entry name" value="GIY-YIG_UvrC_Cho"/>
    <property type="match status" value="1"/>
</dbReference>
<feature type="domain" description="GIY-YIG" evidence="3">
    <location>
        <begin position="248"/>
        <end position="326"/>
    </location>
</feature>
<dbReference type="InterPro" id="IPR036397">
    <property type="entry name" value="RNaseH_sf"/>
</dbReference>
<dbReference type="InterPro" id="IPR050066">
    <property type="entry name" value="UvrABC_protein_C"/>
</dbReference>
<dbReference type="Gene3D" id="3.30.420.10">
    <property type="entry name" value="Ribonuclease H-like superfamily/Ribonuclease H"/>
    <property type="match status" value="1"/>
</dbReference>
<reference evidence="4 5" key="1">
    <citation type="submission" date="2018-11" db="EMBL/GenBank/DDBJ databases">
        <authorList>
            <consortium name="Pathogen Informatics"/>
        </authorList>
    </citation>
    <scope>NUCLEOTIDE SEQUENCE [LARGE SCALE GENOMIC DNA]</scope>
    <source>
        <strain evidence="4 5">NCTC10327</strain>
    </source>
</reference>
<evidence type="ECO:0000259" key="3">
    <source>
        <dbReference type="PROSITE" id="PS50164"/>
    </source>
</evidence>
<dbReference type="Gene3D" id="3.40.1440.10">
    <property type="entry name" value="GIY-YIG endonuclease"/>
    <property type="match status" value="1"/>
</dbReference>
<dbReference type="SMART" id="SM00479">
    <property type="entry name" value="EXOIII"/>
    <property type="match status" value="1"/>
</dbReference>
<evidence type="ECO:0000313" key="4">
    <source>
        <dbReference type="EMBL" id="VDG76649.1"/>
    </source>
</evidence>
<gene>
    <name evidence="4" type="primary">polC_2</name>
    <name evidence="4" type="ORF">NCTC10327_01286</name>
</gene>
<dbReference type="PANTHER" id="PTHR30562:SF1">
    <property type="entry name" value="UVRABC SYSTEM PROTEIN C"/>
    <property type="match status" value="1"/>
</dbReference>
<feature type="region of interest" description="Disordered" evidence="2">
    <location>
        <begin position="532"/>
        <end position="589"/>
    </location>
</feature>